<organism evidence="2 3">
    <name type="scientific">Halocaridina rubra</name>
    <name type="common">Hawaiian red shrimp</name>
    <dbReference type="NCBI Taxonomy" id="373956"/>
    <lineage>
        <taxon>Eukaryota</taxon>
        <taxon>Metazoa</taxon>
        <taxon>Ecdysozoa</taxon>
        <taxon>Arthropoda</taxon>
        <taxon>Crustacea</taxon>
        <taxon>Multicrustacea</taxon>
        <taxon>Malacostraca</taxon>
        <taxon>Eumalacostraca</taxon>
        <taxon>Eucarida</taxon>
        <taxon>Decapoda</taxon>
        <taxon>Pleocyemata</taxon>
        <taxon>Caridea</taxon>
        <taxon>Atyoidea</taxon>
        <taxon>Atyidae</taxon>
        <taxon>Halocaridina</taxon>
    </lineage>
</organism>
<evidence type="ECO:0000313" key="2">
    <source>
        <dbReference type="EMBL" id="KAK7083712.1"/>
    </source>
</evidence>
<keyword evidence="3" id="KW-1185">Reference proteome</keyword>
<reference evidence="2 3" key="1">
    <citation type="submission" date="2023-11" db="EMBL/GenBank/DDBJ databases">
        <title>Halocaridina rubra genome assembly.</title>
        <authorList>
            <person name="Smith C."/>
        </authorList>
    </citation>
    <scope>NUCLEOTIDE SEQUENCE [LARGE SCALE GENOMIC DNA]</scope>
    <source>
        <strain evidence="2">EP-1</strain>
        <tissue evidence="2">Whole</tissue>
    </source>
</reference>
<feature type="compositionally biased region" description="Basic and acidic residues" evidence="1">
    <location>
        <begin position="473"/>
        <end position="501"/>
    </location>
</feature>
<evidence type="ECO:0000313" key="3">
    <source>
        <dbReference type="Proteomes" id="UP001381693"/>
    </source>
</evidence>
<feature type="region of interest" description="Disordered" evidence="1">
    <location>
        <begin position="1"/>
        <end position="34"/>
    </location>
</feature>
<feature type="region of interest" description="Disordered" evidence="1">
    <location>
        <begin position="296"/>
        <end position="320"/>
    </location>
</feature>
<name>A0AAN8XG57_HALRR</name>
<sequence length="1381" mass="152580">MMDKRYLTSDHSDREQPFPEPQNDNPSGAKNITVPTTCETQDLNLQDVNKGDTSLCDNDCEPLKSLRELHASSSLAAAEDILPDSGISASAFDATFPVNETLLMDIGDSILYNVSGSSGVNNTVSSVFDLLSLECDFELPTITQRTSGNQLDSALKDSCVDNRPVVQVSEALLDDISDSVLDYTGRTDLSENNGSPGDTETSQNTCVCEHGELLLDISQYKSNDQVSSDLLLMSKHVLDEDSATREFHEHCKYALDVIDICTKTQSTLVSENPQKVKQTIHSTLEVLRSPSQVNIEKTDGWNTGKPSEDSVGEQNVSPVHDHQPFSPAQTRPHLTLKQDCVFTGEDLSVSQQCKISSPLAEKGVAVCREEVNVTDNIELFMPPKSKITLSLLADCSYLSHIKRNLIFRTNDDESDESDKQTASLHTDSMKNRSDIDQENLVADEQKEVFSSGTCNSSHHPAVSDQENQFAVSDEDRRSLQQDKDLSVTHDQEHHSVMKELENQPNHSQELQFIPTNEECQEIKSEVSNISNSFEVTGQEYQGVMNDQDKADFQSLLNDQDPYSVPSDHDRCLLSRIQTNQEARNDAESNPILLDPVQLLSITDCPEFIPEADHDEVINKLGFDKASLGLCTVDNPVELQVDEEKANHSSSLKTSSLCASDIIKAPPITELQESRNPKEVVCSVSNEEGIDTRRNENISVSCTENVSNLKDMMTKNCERLNTAGAAIYFVNNEAVKEILNIQGSRGASLLALDNVKNLEVQEGMICDETLLSSESEGLPSWLNTRLLQSVPLELKKEAESQYYSLYSECLPSVSNSEVQEGGTELESPLFSCESEYPPSSNDNEALQYITAEVCDEALLSPEIPDSEYQSSSKDNNAVQCISAEVCDEGTSPSPEKHDSETQFYSCENEYQSSSKDNETLQYKSAQLCDEEMLLSSEKYDSESQFYFCESECRFSSKDNNAVQYISAEVCDEVTSPSLEKHDSESQFYSCESEYQASSKDNETVQYKSVQICNEEMLPLSEKYDSESRYFSCDSVSQASLKDTGAVPNVFSGENKVEESTYEPCDLKPRLVVPVPSSEEYQELPVEQKSVTPVEPFTSEVQRKSPSTAEEIPPSSLKYEEVSQKAHIENHDSASQFFSRDSVCQASLKDTGAVPKLFLDEEKVGESTYESCIGTCNLSSMLVVPVSSQEENQMPGEEKSASPVEVFTPEIPSQSPAQVDGLDSGRAKEQSLTKEELPLCHSVIFLDMSEYDPASHQEKNLTALESEEQQLITEEELPAFIGEIYSGIGEGYFSHENTDKMPVKEQEGIGSCDGDAVPISLSSDDDLQAATDDVASLVCSDTDEEAHDVVDHVFYSCDAKTCGFVRASILAEKLSDTLAELQP</sequence>
<feature type="non-terminal residue" evidence="2">
    <location>
        <position position="1381"/>
    </location>
</feature>
<feature type="compositionally biased region" description="Polar residues" evidence="1">
    <location>
        <begin position="296"/>
        <end position="305"/>
    </location>
</feature>
<gene>
    <name evidence="2" type="ORF">SK128_007030</name>
</gene>
<feature type="region of interest" description="Disordered" evidence="1">
    <location>
        <begin position="411"/>
        <end position="434"/>
    </location>
</feature>
<feature type="region of interest" description="Disordered" evidence="1">
    <location>
        <begin position="447"/>
        <end position="508"/>
    </location>
</feature>
<evidence type="ECO:0000256" key="1">
    <source>
        <dbReference type="SAM" id="MobiDB-lite"/>
    </source>
</evidence>
<dbReference type="Proteomes" id="UP001381693">
    <property type="component" value="Unassembled WGS sequence"/>
</dbReference>
<feature type="compositionally biased region" description="Polar residues" evidence="1">
    <location>
        <begin position="190"/>
        <end position="203"/>
    </location>
</feature>
<dbReference type="EMBL" id="JAXCGZ010002624">
    <property type="protein sequence ID" value="KAK7083712.1"/>
    <property type="molecule type" value="Genomic_DNA"/>
</dbReference>
<feature type="compositionally biased region" description="Polar residues" evidence="1">
    <location>
        <begin position="448"/>
        <end position="470"/>
    </location>
</feature>
<protein>
    <submittedName>
        <fullName evidence="2">Uncharacterized protein</fullName>
    </submittedName>
</protein>
<comment type="caution">
    <text evidence="2">The sequence shown here is derived from an EMBL/GenBank/DDBJ whole genome shotgun (WGS) entry which is preliminary data.</text>
</comment>
<feature type="region of interest" description="Disordered" evidence="1">
    <location>
        <begin position="1094"/>
        <end position="1114"/>
    </location>
</feature>
<proteinExistence type="predicted"/>
<accession>A0AAN8XG57</accession>
<feature type="region of interest" description="Disordered" evidence="1">
    <location>
        <begin position="184"/>
        <end position="203"/>
    </location>
</feature>
<feature type="compositionally biased region" description="Polar residues" evidence="1">
    <location>
        <begin position="22"/>
        <end position="34"/>
    </location>
</feature>
<feature type="compositionally biased region" description="Basic and acidic residues" evidence="1">
    <location>
        <begin position="1"/>
        <end position="17"/>
    </location>
</feature>